<feature type="compositionally biased region" description="Low complexity" evidence="1">
    <location>
        <begin position="14"/>
        <end position="24"/>
    </location>
</feature>
<name>A0A1V2X510_9BURK</name>
<evidence type="ECO:0000313" key="3">
    <source>
        <dbReference type="Proteomes" id="UP000188543"/>
    </source>
</evidence>
<feature type="region of interest" description="Disordered" evidence="1">
    <location>
        <begin position="1"/>
        <end position="24"/>
    </location>
</feature>
<evidence type="ECO:0000256" key="1">
    <source>
        <dbReference type="SAM" id="MobiDB-lite"/>
    </source>
</evidence>
<accession>A0A1V2X510</accession>
<protein>
    <submittedName>
        <fullName evidence="2">Uncharacterized protein</fullName>
    </submittedName>
</protein>
<proteinExistence type="predicted"/>
<organism evidence="2 3">
    <name type="scientific">Burkholderia cenocepacia</name>
    <dbReference type="NCBI Taxonomy" id="95486"/>
    <lineage>
        <taxon>Bacteria</taxon>
        <taxon>Pseudomonadati</taxon>
        <taxon>Pseudomonadota</taxon>
        <taxon>Betaproteobacteria</taxon>
        <taxon>Burkholderiales</taxon>
        <taxon>Burkholderiaceae</taxon>
        <taxon>Burkholderia</taxon>
        <taxon>Burkholderia cepacia complex</taxon>
    </lineage>
</organism>
<comment type="caution">
    <text evidence="2">The sequence shown here is derived from an EMBL/GenBank/DDBJ whole genome shotgun (WGS) entry which is preliminary data.</text>
</comment>
<dbReference type="AlphaFoldDB" id="A0A1V2X510"/>
<dbReference type="Proteomes" id="UP000188543">
    <property type="component" value="Unassembled WGS sequence"/>
</dbReference>
<evidence type="ECO:0000313" key="2">
    <source>
        <dbReference type="EMBL" id="ONU92662.1"/>
    </source>
</evidence>
<gene>
    <name evidence="2" type="ORF">A8E72_01860</name>
</gene>
<dbReference type="OrthoDB" id="9898003at2"/>
<reference evidence="2 3" key="1">
    <citation type="submission" date="2016-08" db="EMBL/GenBank/DDBJ databases">
        <authorList>
            <person name="Seilhamer J.J."/>
        </authorList>
    </citation>
    <scope>NUCLEOTIDE SEQUENCE [LARGE SCALE GENOMIC DNA]</scope>
    <source>
        <strain evidence="2 3">VC14762</strain>
    </source>
</reference>
<sequence>MASDTASQRPPTPATRAGRPATRVARSAVGGWGLDFSETELDTDTANCWREWCSDAPPAVWPTFI</sequence>
<dbReference type="EMBL" id="MUTJ01000012">
    <property type="protein sequence ID" value="ONU92662.1"/>
    <property type="molecule type" value="Genomic_DNA"/>
</dbReference>